<keyword evidence="14" id="KW-0121">Carboxypeptidase</keyword>
<proteinExistence type="inferred from homology"/>
<dbReference type="AlphaFoldDB" id="A0A9D2SPI4"/>
<evidence type="ECO:0000313" key="15">
    <source>
        <dbReference type="Proteomes" id="UP000823891"/>
    </source>
</evidence>
<keyword evidence="3" id="KW-0378">Hydrolase</keyword>
<evidence type="ECO:0000256" key="3">
    <source>
        <dbReference type="ARBA" id="ARBA00022801"/>
    </source>
</evidence>
<dbReference type="GO" id="GO:0009002">
    <property type="term" value="F:serine-type D-Ala-D-Ala carboxypeptidase activity"/>
    <property type="evidence" value="ECO:0007669"/>
    <property type="project" value="InterPro"/>
</dbReference>
<feature type="signal peptide" evidence="12">
    <location>
        <begin position="1"/>
        <end position="29"/>
    </location>
</feature>
<gene>
    <name evidence="14" type="ORF">H9761_02805</name>
</gene>
<organism evidence="14 15">
    <name type="scientific">Candidatus Eisenbergiella merdavium</name>
    <dbReference type="NCBI Taxonomy" id="2838551"/>
    <lineage>
        <taxon>Bacteria</taxon>
        <taxon>Bacillati</taxon>
        <taxon>Bacillota</taxon>
        <taxon>Clostridia</taxon>
        <taxon>Lachnospirales</taxon>
        <taxon>Lachnospiraceae</taxon>
        <taxon>Eisenbergiella</taxon>
    </lineage>
</organism>
<evidence type="ECO:0000256" key="2">
    <source>
        <dbReference type="ARBA" id="ARBA00022729"/>
    </source>
</evidence>
<reference evidence="14" key="1">
    <citation type="journal article" date="2021" name="PeerJ">
        <title>Extensive microbial diversity within the chicken gut microbiome revealed by metagenomics and culture.</title>
        <authorList>
            <person name="Gilroy R."/>
            <person name="Ravi A."/>
            <person name="Getino M."/>
            <person name="Pursley I."/>
            <person name="Horton D.L."/>
            <person name="Alikhan N.F."/>
            <person name="Baker D."/>
            <person name="Gharbi K."/>
            <person name="Hall N."/>
            <person name="Watson M."/>
            <person name="Adriaenssens E.M."/>
            <person name="Foster-Nyarko E."/>
            <person name="Jarju S."/>
            <person name="Secka A."/>
            <person name="Antonio M."/>
            <person name="Oren A."/>
            <person name="Chaudhuri R.R."/>
            <person name="La Ragione R."/>
            <person name="Hildebrand F."/>
            <person name="Pallen M.J."/>
        </authorList>
    </citation>
    <scope>NUCLEOTIDE SEQUENCE</scope>
    <source>
        <strain evidence="14">USAMLcec2-132</strain>
    </source>
</reference>
<evidence type="ECO:0000313" key="14">
    <source>
        <dbReference type="EMBL" id="HJC22620.1"/>
    </source>
</evidence>
<dbReference type="InterPro" id="IPR012338">
    <property type="entry name" value="Beta-lactam/transpept-like"/>
</dbReference>
<dbReference type="EMBL" id="DWWS01000013">
    <property type="protein sequence ID" value="HJC22620.1"/>
    <property type="molecule type" value="Genomic_DNA"/>
</dbReference>
<keyword evidence="11" id="KW-1133">Transmembrane helix</keyword>
<feature type="binding site" evidence="8">
    <location>
        <position position="295"/>
    </location>
    <ligand>
        <name>substrate</name>
    </ligand>
</feature>
<dbReference type="Proteomes" id="UP000823891">
    <property type="component" value="Unassembled WGS sequence"/>
</dbReference>
<feature type="compositionally biased region" description="Acidic residues" evidence="10">
    <location>
        <begin position="71"/>
        <end position="86"/>
    </location>
</feature>
<dbReference type="InterPro" id="IPR001967">
    <property type="entry name" value="Peptidase_S11_N"/>
</dbReference>
<dbReference type="SUPFAM" id="SSF56601">
    <property type="entry name" value="beta-lactamase/transpeptidase-like"/>
    <property type="match status" value="1"/>
</dbReference>
<keyword evidence="2 12" id="KW-0732">Signal</keyword>
<feature type="active site" description="Acyl-ester intermediate" evidence="7">
    <location>
        <position position="126"/>
    </location>
</feature>
<evidence type="ECO:0000256" key="5">
    <source>
        <dbReference type="ARBA" id="ARBA00022984"/>
    </source>
</evidence>
<feature type="transmembrane region" description="Helical" evidence="11">
    <location>
        <begin position="466"/>
        <end position="487"/>
    </location>
</feature>
<keyword evidence="4" id="KW-0133">Cell shape</keyword>
<dbReference type="GO" id="GO:0009252">
    <property type="term" value="P:peptidoglycan biosynthetic process"/>
    <property type="evidence" value="ECO:0007669"/>
    <property type="project" value="UniProtKB-KW"/>
</dbReference>
<name>A0A9D2SPI4_9FIRM</name>
<dbReference type="Gene3D" id="3.40.710.10">
    <property type="entry name" value="DD-peptidase/beta-lactamase superfamily"/>
    <property type="match status" value="1"/>
</dbReference>
<comment type="similarity">
    <text evidence="1 9">Belongs to the peptidase S11 family.</text>
</comment>
<dbReference type="InterPro" id="IPR018044">
    <property type="entry name" value="Peptidase_S11"/>
</dbReference>
<dbReference type="Pfam" id="PF00768">
    <property type="entry name" value="Peptidase_S11"/>
    <property type="match status" value="1"/>
</dbReference>
<evidence type="ECO:0000256" key="1">
    <source>
        <dbReference type="ARBA" id="ARBA00007164"/>
    </source>
</evidence>
<keyword evidence="14" id="KW-0645">Protease</keyword>
<dbReference type="PANTHER" id="PTHR21581">
    <property type="entry name" value="D-ALANYL-D-ALANINE CARBOXYPEPTIDASE"/>
    <property type="match status" value="1"/>
</dbReference>
<evidence type="ECO:0000256" key="10">
    <source>
        <dbReference type="SAM" id="MobiDB-lite"/>
    </source>
</evidence>
<feature type="active site" description="Proton acceptor" evidence="7">
    <location>
        <position position="129"/>
    </location>
</feature>
<accession>A0A9D2SPI4</accession>
<dbReference type="PRINTS" id="PR00725">
    <property type="entry name" value="DADACBPTASE1"/>
</dbReference>
<sequence length="530" mass="57933">MKYRCMLKITAVFLTAAFFTVSLPAPSLAAELPSGGALESEMTEGEGTETEAPGNEGTESEAQTAGTESAEISETDAESSAEEETQTAESWPAGPAIAAPSGILMEAATGTVLYDKNMHEQHYPASITKVMTALLAIENCDLDEIVTVPHEAVYMEDKGSHIALDEGEELSVEDCLYAIMLASANDAAYALAVHVGGSIEGFADMMNERALELGCQDTHFTNPHGLPDENHVTSAYDMALITREALKHEIFRTVSGTTFYEIQPSENQPDLIPMSHHHKMLFGGRYHYDGVFAGKNGYTTAAQNTLVTCAQRDGMDLICVTMETQGQQVYVDAATLFDFGFENFKKADIAEHTSGGVTASVHARTNGVESGVAPTEEIPVQLEEDGYVVLPASVSWEELEPVLYYDTENAKEGGSATLEYSYAGRLVGQAEIALPASLVIPEETPAPVETEAVEETVREEKNGFPWLYLAAGIAAAAALAGGGYLFVRRQIWKARWRRRRSGRRDPVYRQHVRRNNVYHVQARKRSWWRR</sequence>
<feature type="region of interest" description="Disordered" evidence="10">
    <location>
        <begin position="34"/>
        <end position="94"/>
    </location>
</feature>
<evidence type="ECO:0000256" key="12">
    <source>
        <dbReference type="SAM" id="SignalP"/>
    </source>
</evidence>
<keyword evidence="11" id="KW-0472">Membrane</keyword>
<evidence type="ECO:0000256" key="8">
    <source>
        <dbReference type="PIRSR" id="PIRSR618044-2"/>
    </source>
</evidence>
<comment type="caution">
    <text evidence="14">The sequence shown here is derived from an EMBL/GenBank/DDBJ whole genome shotgun (WGS) entry which is preliminary data.</text>
</comment>
<keyword evidence="11" id="KW-0812">Transmembrane</keyword>
<evidence type="ECO:0000256" key="9">
    <source>
        <dbReference type="RuleBase" id="RU004016"/>
    </source>
</evidence>
<protein>
    <submittedName>
        <fullName evidence="14">D-alanyl-D-alanine carboxypeptidase</fullName>
    </submittedName>
</protein>
<keyword evidence="5" id="KW-0573">Peptidoglycan synthesis</keyword>
<dbReference type="GO" id="GO:0071555">
    <property type="term" value="P:cell wall organization"/>
    <property type="evidence" value="ECO:0007669"/>
    <property type="project" value="UniProtKB-KW"/>
</dbReference>
<dbReference type="GO" id="GO:0008360">
    <property type="term" value="P:regulation of cell shape"/>
    <property type="evidence" value="ECO:0007669"/>
    <property type="project" value="UniProtKB-KW"/>
</dbReference>
<feature type="domain" description="Peptidase S11 D-alanyl-D-alanine carboxypeptidase A N-terminal" evidence="13">
    <location>
        <begin position="94"/>
        <end position="325"/>
    </location>
</feature>
<evidence type="ECO:0000256" key="6">
    <source>
        <dbReference type="ARBA" id="ARBA00023316"/>
    </source>
</evidence>
<reference evidence="14" key="2">
    <citation type="submission" date="2021-04" db="EMBL/GenBank/DDBJ databases">
        <authorList>
            <person name="Gilroy R."/>
        </authorList>
    </citation>
    <scope>NUCLEOTIDE SEQUENCE</scope>
    <source>
        <strain evidence="14">USAMLcec2-132</strain>
    </source>
</reference>
<keyword evidence="6" id="KW-0961">Cell wall biogenesis/degradation</keyword>
<evidence type="ECO:0000259" key="13">
    <source>
        <dbReference type="Pfam" id="PF00768"/>
    </source>
</evidence>
<evidence type="ECO:0000256" key="11">
    <source>
        <dbReference type="SAM" id="Phobius"/>
    </source>
</evidence>
<dbReference type="GO" id="GO:0006508">
    <property type="term" value="P:proteolysis"/>
    <property type="evidence" value="ECO:0007669"/>
    <property type="project" value="InterPro"/>
</dbReference>
<feature type="chain" id="PRO_5039220171" evidence="12">
    <location>
        <begin position="30"/>
        <end position="530"/>
    </location>
</feature>
<evidence type="ECO:0000256" key="7">
    <source>
        <dbReference type="PIRSR" id="PIRSR618044-1"/>
    </source>
</evidence>
<feature type="active site" evidence="7">
    <location>
        <position position="183"/>
    </location>
</feature>
<dbReference type="PANTHER" id="PTHR21581:SF33">
    <property type="entry name" value="D-ALANYL-D-ALANINE CARBOXYPEPTIDASE DACB"/>
    <property type="match status" value="1"/>
</dbReference>
<evidence type="ECO:0000256" key="4">
    <source>
        <dbReference type="ARBA" id="ARBA00022960"/>
    </source>
</evidence>